<comment type="caution">
    <text evidence="21">The sequence shown here is derived from an EMBL/GenBank/DDBJ whole genome shotgun (WGS) entry which is preliminary data.</text>
</comment>
<dbReference type="Gene3D" id="3.80.10.10">
    <property type="entry name" value="Ribonuclease Inhibitor"/>
    <property type="match status" value="1"/>
</dbReference>
<dbReference type="GO" id="GO:0007166">
    <property type="term" value="P:cell surface receptor signaling pathway"/>
    <property type="evidence" value="ECO:0007669"/>
    <property type="project" value="InterPro"/>
</dbReference>
<evidence type="ECO:0000256" key="3">
    <source>
        <dbReference type="ARBA" id="ARBA00022614"/>
    </source>
</evidence>
<dbReference type="InterPro" id="IPR000203">
    <property type="entry name" value="GPS"/>
</dbReference>
<dbReference type="InterPro" id="IPR000483">
    <property type="entry name" value="Cys-rich_flank_reg_C"/>
</dbReference>
<dbReference type="PANTHER" id="PTHR45930">
    <property type="entry name" value="G-PROTEIN COUPLED RECEPTOR 124-LIKE PROTEIN"/>
    <property type="match status" value="1"/>
</dbReference>
<keyword evidence="9 16" id="KW-0472">Membrane</keyword>
<dbReference type="SUPFAM" id="SSF48726">
    <property type="entry name" value="Immunoglobulin"/>
    <property type="match status" value="1"/>
</dbReference>
<dbReference type="AlphaFoldDB" id="A0A7K6FHB9"/>
<evidence type="ECO:0000259" key="19">
    <source>
        <dbReference type="PROSITE" id="PS50261"/>
    </source>
</evidence>
<dbReference type="Pfam" id="PF00002">
    <property type="entry name" value="7tm_2"/>
    <property type="match status" value="1"/>
</dbReference>
<dbReference type="InterPro" id="IPR017983">
    <property type="entry name" value="GPCR_2_secretin-like_CS"/>
</dbReference>
<evidence type="ECO:0000259" key="17">
    <source>
        <dbReference type="PROSITE" id="PS50221"/>
    </source>
</evidence>
<feature type="domain" description="GAIN-B" evidence="17">
    <location>
        <begin position="472"/>
        <end position="640"/>
    </location>
</feature>
<dbReference type="InterPro" id="IPR013098">
    <property type="entry name" value="Ig_I-set"/>
</dbReference>
<dbReference type="SUPFAM" id="SSF111418">
    <property type="entry name" value="Hormone receptor domain"/>
    <property type="match status" value="1"/>
</dbReference>
<accession>A0A7K6FHB9</accession>
<dbReference type="SMART" id="SM00082">
    <property type="entry name" value="LRRCT"/>
    <property type="match status" value="1"/>
</dbReference>
<dbReference type="GO" id="GO:0004930">
    <property type="term" value="F:G protein-coupled receptor activity"/>
    <property type="evidence" value="ECO:0007669"/>
    <property type="project" value="UniProtKB-KW"/>
</dbReference>
<feature type="transmembrane region" description="Helical" evidence="16">
    <location>
        <begin position="653"/>
        <end position="674"/>
    </location>
</feature>
<feature type="transmembrane region" description="Helical" evidence="16">
    <location>
        <begin position="768"/>
        <end position="788"/>
    </location>
</feature>
<dbReference type="Gene3D" id="2.60.40.10">
    <property type="entry name" value="Immunoglobulins"/>
    <property type="match status" value="1"/>
</dbReference>
<evidence type="ECO:0000256" key="8">
    <source>
        <dbReference type="ARBA" id="ARBA00023040"/>
    </source>
</evidence>
<dbReference type="InterPro" id="IPR057244">
    <property type="entry name" value="GAIN_B"/>
</dbReference>
<dbReference type="InterPro" id="IPR013783">
    <property type="entry name" value="Ig-like_fold"/>
</dbReference>
<feature type="compositionally biased region" description="Polar residues" evidence="15">
    <location>
        <begin position="1117"/>
        <end position="1134"/>
    </location>
</feature>
<protein>
    <submittedName>
        <fullName evidence="21">AGRA3 protein</fullName>
    </submittedName>
</protein>
<feature type="transmembrane region" description="Helical" evidence="16">
    <location>
        <begin position="712"/>
        <end position="734"/>
    </location>
</feature>
<evidence type="ECO:0000256" key="16">
    <source>
        <dbReference type="SAM" id="Phobius"/>
    </source>
</evidence>
<dbReference type="InterPro" id="IPR032675">
    <property type="entry name" value="LRR_dom_sf"/>
</dbReference>
<evidence type="ECO:0000256" key="9">
    <source>
        <dbReference type="ARBA" id="ARBA00023136"/>
    </source>
</evidence>
<dbReference type="Pfam" id="PF26588">
    <property type="entry name" value="GAIN_ADGRA3"/>
    <property type="match status" value="1"/>
</dbReference>
<evidence type="ECO:0000259" key="20">
    <source>
        <dbReference type="PROSITE" id="PS50835"/>
    </source>
</evidence>
<evidence type="ECO:0000256" key="5">
    <source>
        <dbReference type="ARBA" id="ARBA00022729"/>
    </source>
</evidence>
<evidence type="ECO:0000259" key="18">
    <source>
        <dbReference type="PROSITE" id="PS50227"/>
    </source>
</evidence>
<keyword evidence="13" id="KW-0807">Transducer</keyword>
<evidence type="ECO:0000256" key="10">
    <source>
        <dbReference type="ARBA" id="ARBA00023157"/>
    </source>
</evidence>
<dbReference type="SMART" id="SM00303">
    <property type="entry name" value="GPS"/>
    <property type="match status" value="1"/>
</dbReference>
<reference evidence="21 22" key="1">
    <citation type="submission" date="2019-09" db="EMBL/GenBank/DDBJ databases">
        <title>Bird 10,000 Genomes (B10K) Project - Family phase.</title>
        <authorList>
            <person name="Zhang G."/>
        </authorList>
    </citation>
    <scope>NUCLEOTIDE SEQUENCE [LARGE SCALE GENOMIC DNA]</scope>
    <source>
        <strain evidence="21">B10K-DU-029-47</strain>
        <tissue evidence="21">Heart</tissue>
    </source>
</reference>
<dbReference type="Pfam" id="PF07679">
    <property type="entry name" value="I-set"/>
    <property type="match status" value="1"/>
</dbReference>
<evidence type="ECO:0000256" key="6">
    <source>
        <dbReference type="ARBA" id="ARBA00022737"/>
    </source>
</evidence>
<evidence type="ECO:0000256" key="14">
    <source>
        <dbReference type="ARBA" id="ARBA00023319"/>
    </source>
</evidence>
<evidence type="ECO:0000256" key="15">
    <source>
        <dbReference type="SAM" id="MobiDB-lite"/>
    </source>
</evidence>
<keyword evidence="22" id="KW-1185">Reference proteome</keyword>
<feature type="transmembrane region" description="Helical" evidence="16">
    <location>
        <begin position="894"/>
        <end position="915"/>
    </location>
</feature>
<keyword evidence="14" id="KW-0393">Immunoglobulin domain</keyword>
<evidence type="ECO:0000313" key="22">
    <source>
        <dbReference type="Proteomes" id="UP000557315"/>
    </source>
</evidence>
<keyword evidence="5" id="KW-0732">Signal</keyword>
<dbReference type="InterPro" id="IPR003599">
    <property type="entry name" value="Ig_sub"/>
</dbReference>
<feature type="domain" description="Ig-like" evidence="20">
    <location>
        <begin position="133"/>
        <end position="231"/>
    </location>
</feature>
<keyword evidence="3" id="KW-0433">Leucine-rich repeat</keyword>
<feature type="compositionally biased region" description="Basic and acidic residues" evidence="15">
    <location>
        <begin position="1097"/>
        <end position="1110"/>
    </location>
</feature>
<keyword evidence="8" id="KW-0297">G-protein coupled receptor</keyword>
<keyword evidence="7 16" id="KW-1133">Transmembrane helix</keyword>
<dbReference type="InterPro" id="IPR036179">
    <property type="entry name" value="Ig-like_dom_sf"/>
</dbReference>
<proteinExistence type="inferred from homology"/>
<evidence type="ECO:0000256" key="2">
    <source>
        <dbReference type="ARBA" id="ARBA00007343"/>
    </source>
</evidence>
<evidence type="ECO:0000256" key="7">
    <source>
        <dbReference type="ARBA" id="ARBA00022989"/>
    </source>
</evidence>
<dbReference type="PROSITE" id="PS50221">
    <property type="entry name" value="GAIN_B"/>
    <property type="match status" value="1"/>
</dbReference>
<dbReference type="Gene3D" id="4.10.1240.10">
    <property type="entry name" value="GPCR, family 2, extracellular hormone receptor domain"/>
    <property type="match status" value="1"/>
</dbReference>
<evidence type="ECO:0000313" key="21">
    <source>
        <dbReference type="EMBL" id="NWV50436.1"/>
    </source>
</evidence>
<dbReference type="Pfam" id="PF13855">
    <property type="entry name" value="LRR_8"/>
    <property type="match status" value="1"/>
</dbReference>
<dbReference type="InterPro" id="IPR058808">
    <property type="entry name" value="GAIN_ADGRA2/3"/>
</dbReference>
<feature type="domain" description="G-protein coupled receptors family 2 profile 1" evidence="18">
    <location>
        <begin position="214"/>
        <end position="308"/>
    </location>
</feature>
<dbReference type="InterPro" id="IPR003591">
    <property type="entry name" value="Leu-rich_rpt_typical-subtyp"/>
</dbReference>
<dbReference type="GO" id="GO:0014069">
    <property type="term" value="C:postsynaptic density"/>
    <property type="evidence" value="ECO:0007669"/>
    <property type="project" value="TreeGrafter"/>
</dbReference>
<dbReference type="PROSITE" id="PS00650">
    <property type="entry name" value="G_PROTEIN_RECEP_F2_2"/>
    <property type="match status" value="1"/>
</dbReference>
<organism evidence="21 22">
    <name type="scientific">Daphoenositta chrysoptera</name>
    <name type="common">varied sittella</name>
    <dbReference type="NCBI Taxonomy" id="254528"/>
    <lineage>
        <taxon>Eukaryota</taxon>
        <taxon>Metazoa</taxon>
        <taxon>Chordata</taxon>
        <taxon>Craniata</taxon>
        <taxon>Vertebrata</taxon>
        <taxon>Euteleostomi</taxon>
        <taxon>Archelosauria</taxon>
        <taxon>Archosauria</taxon>
        <taxon>Dinosauria</taxon>
        <taxon>Saurischia</taxon>
        <taxon>Theropoda</taxon>
        <taxon>Coelurosauria</taxon>
        <taxon>Aves</taxon>
        <taxon>Neognathae</taxon>
        <taxon>Neoaves</taxon>
        <taxon>Telluraves</taxon>
        <taxon>Australaves</taxon>
        <taxon>Passeriformes</taxon>
        <taxon>Corvoidea</taxon>
        <taxon>Pachycephalidae</taxon>
        <taxon>Daphoenositta</taxon>
    </lineage>
</organism>
<dbReference type="PROSITE" id="PS50227">
    <property type="entry name" value="G_PROTEIN_RECEP_F2_3"/>
    <property type="match status" value="1"/>
</dbReference>
<keyword evidence="4 16" id="KW-0812">Transmembrane</keyword>
<keyword evidence="12" id="KW-0325">Glycoprotein</keyword>
<feature type="transmembrane region" description="Helical" evidence="16">
    <location>
        <begin position="686"/>
        <end position="706"/>
    </location>
</feature>
<dbReference type="SUPFAM" id="SSF52058">
    <property type="entry name" value="L domain-like"/>
    <property type="match status" value="1"/>
</dbReference>
<feature type="region of interest" description="Disordered" evidence="15">
    <location>
        <begin position="1089"/>
        <end position="1134"/>
    </location>
</feature>
<dbReference type="Proteomes" id="UP000557315">
    <property type="component" value="Unassembled WGS sequence"/>
</dbReference>
<feature type="non-terminal residue" evidence="21">
    <location>
        <position position="1205"/>
    </location>
</feature>
<dbReference type="EMBL" id="VZRO01003777">
    <property type="protein sequence ID" value="NWV50436.1"/>
    <property type="molecule type" value="Genomic_DNA"/>
</dbReference>
<feature type="non-terminal residue" evidence="21">
    <location>
        <position position="1"/>
    </location>
</feature>
<comment type="subcellular location">
    <subcellularLocation>
        <location evidence="1">Membrane</location>
        <topology evidence="1">Multi-pass membrane protein</topology>
    </subcellularLocation>
</comment>
<dbReference type="Pfam" id="PF01825">
    <property type="entry name" value="GPS"/>
    <property type="match status" value="1"/>
</dbReference>
<dbReference type="GO" id="GO:0005886">
    <property type="term" value="C:plasma membrane"/>
    <property type="evidence" value="ECO:0007669"/>
    <property type="project" value="TreeGrafter"/>
</dbReference>
<dbReference type="InterPro" id="IPR007110">
    <property type="entry name" value="Ig-like_dom"/>
</dbReference>
<dbReference type="InterPro" id="IPR017981">
    <property type="entry name" value="GPCR_2-like_7TM"/>
</dbReference>
<evidence type="ECO:0000256" key="12">
    <source>
        <dbReference type="ARBA" id="ARBA00023180"/>
    </source>
</evidence>
<dbReference type="InterPro" id="IPR046338">
    <property type="entry name" value="GAIN_dom_sf"/>
</dbReference>
<dbReference type="GO" id="GO:0098978">
    <property type="term" value="C:glutamatergic synapse"/>
    <property type="evidence" value="ECO:0007669"/>
    <property type="project" value="TreeGrafter"/>
</dbReference>
<gene>
    <name evidence="21" type="primary">Adgra3</name>
    <name evidence="21" type="ORF">DAPCHR_R04738</name>
</gene>
<dbReference type="PROSITE" id="PS51450">
    <property type="entry name" value="LRR"/>
    <property type="match status" value="1"/>
</dbReference>
<dbReference type="InterPro" id="IPR000832">
    <property type="entry name" value="GPCR_2_secretin-like"/>
</dbReference>
<keyword evidence="11" id="KW-0675">Receptor</keyword>
<dbReference type="Gene3D" id="1.20.1070.10">
    <property type="entry name" value="Rhodopsin 7-helix transmembrane proteins"/>
    <property type="match status" value="1"/>
</dbReference>
<evidence type="ECO:0000256" key="1">
    <source>
        <dbReference type="ARBA" id="ARBA00004141"/>
    </source>
</evidence>
<dbReference type="SMART" id="SM00369">
    <property type="entry name" value="LRR_TYP"/>
    <property type="match status" value="2"/>
</dbReference>
<feature type="transmembrane region" description="Helical" evidence="16">
    <location>
        <begin position="921"/>
        <end position="940"/>
    </location>
</feature>
<keyword evidence="10" id="KW-1015">Disulfide bond</keyword>
<dbReference type="PROSITE" id="PS50835">
    <property type="entry name" value="IG_LIKE"/>
    <property type="match status" value="1"/>
</dbReference>
<feature type="transmembrane region" description="Helical" evidence="16">
    <location>
        <begin position="808"/>
        <end position="831"/>
    </location>
</feature>
<evidence type="ECO:0000256" key="4">
    <source>
        <dbReference type="ARBA" id="ARBA00022692"/>
    </source>
</evidence>
<dbReference type="CDD" id="cd16000">
    <property type="entry name" value="7tmB2_GPR123"/>
    <property type="match status" value="1"/>
</dbReference>
<dbReference type="InterPro" id="IPR001879">
    <property type="entry name" value="GPCR_2_extracellular_dom"/>
</dbReference>
<dbReference type="Gene3D" id="2.60.220.50">
    <property type="match status" value="1"/>
</dbReference>
<dbReference type="InterPro" id="IPR051963">
    <property type="entry name" value="Adhesion_GPCR_A"/>
</dbReference>
<dbReference type="SMART" id="SM00409">
    <property type="entry name" value="IG"/>
    <property type="match status" value="1"/>
</dbReference>
<dbReference type="PANTHER" id="PTHR45930:SF3">
    <property type="entry name" value="ADHESION G PROTEIN-COUPLED RECEPTOR A1"/>
    <property type="match status" value="1"/>
</dbReference>
<keyword evidence="6" id="KW-0677">Repeat</keyword>
<name>A0A7K6FHB9_9CORV</name>
<dbReference type="InterPro" id="IPR036445">
    <property type="entry name" value="GPCR_2_extracell_dom_sf"/>
</dbReference>
<sequence>DLKNNLISTIEPGAFYGLSELKRLDLSNNRIGCLTPEMFVGLNNLHKLNLSGNIFSSLMNGLFSELLALKALHFNTDSLICDCNLKWVLQWARNASVRIAEETVCAYPSALHGLSLYNLKENQLICAGSLELPLFELIPSQRQVVFHGDRLPFQCTATYVDSSTQVQWYHAGRLIETDEESGIFVEDSIIHDCCLITRELILSSIDTDATGEWECLVKNSYGNSTKQVEIVVLETAAPYCPAERVINNKGDFRWPKTLAGITAYHPCLQYSFNSMAFHHGAEQAKAWRKCNRTGHWDEENYSECPYSQEITQVLHAFSQMHINLTTVVEFSRQLTTYTRGASLFSDKMDVIYLAYIMEKLIVFVDEVEDIGDALIEIASNIMLVDDHVLWMAQKEDKACTRIVRCVEQIASQILTSKTQVISKVSRNIALEAFMIKPSSFTGMTCTAYQKISENSDKSVTPDLGRWDANHNPDLYLNFKCNTGNLDGSLVNSSTRNAVAVASVHLPQSVFSQSSAWQSVDNSTCKLQFIVFRNGKLFPSTGNSSNLADDGKRRTVATPAVFAKIDGCSFGNLSSPLTIGLRHFARGIDPIAAFWDFDLLDGHGGWWGEGCHIISSAGNITTIQSTHFSNFAVLMDFKTVLSFPQYPGEFLHPVVYACTAVMLLCLFASIITYIVHHSTIRISRKGWHMLLNFCFHTALTFAVFAGGINRIKYPIICQAVGIVLHYSTLSTMLWIGVTARNIYKQVTKKPQPCQNSDQPSYPKQPLLRFYLISGGVPFIICGITAATNINNYGIEGNAPYCWMAWEPSLGAFYGPVAFIVLVTCVYFLCTYVQLKRHPERKYELKEKTEDPQRMPSTDVGHGHITDPVSVPQATCPMISSSLLENEHSFKAQLRAAAFTLFLFTATWTFGALAVSQGHFLDMIFSCLYGAFCVTLGLFILIHHCAKRDDVWHCWWSCCPSKRNTYSVQVNVRPKVNVNGDTQVHAPCLQESPCPNKAAVFNHPAASHCKLTNLQAVQNHVNCLSPVTPCCAKMHCDQLLDDEAHIHVHNEGTFRPNMHIHRCLKSRTKPRYFSRHRSAGEREYAYHIPSSIDGSIHSSHTDSPHSTHESQSGHRRACCSQSDPYPTVNQPESSDASTVIYSCGKMPESDTVHHPAHFEMHPRTQSLPFNTTNHNGILKGNMHEAMIYSSDSTGNIKTGPWKNETTV</sequence>
<comment type="similarity">
    <text evidence="2">Belongs to the G-protein coupled receptor 2 family. Adhesion G-protein coupled receptor (ADGR) subfamily.</text>
</comment>
<dbReference type="InterPro" id="IPR001611">
    <property type="entry name" value="Leu-rich_rpt"/>
</dbReference>
<dbReference type="PROSITE" id="PS50261">
    <property type="entry name" value="G_PROTEIN_RECEP_F2_4"/>
    <property type="match status" value="1"/>
</dbReference>
<evidence type="ECO:0000256" key="11">
    <source>
        <dbReference type="ARBA" id="ARBA00023170"/>
    </source>
</evidence>
<feature type="domain" description="G-protein coupled receptors family 2 profile 2" evidence="19">
    <location>
        <begin position="650"/>
        <end position="946"/>
    </location>
</feature>
<evidence type="ECO:0000256" key="13">
    <source>
        <dbReference type="ARBA" id="ARBA00023224"/>
    </source>
</evidence>